<dbReference type="AlphaFoldDB" id="A0A9P8XYS8"/>
<reference evidence="2" key="1">
    <citation type="journal article" date="2021" name="Nat. Commun.">
        <title>Genetic determinants of endophytism in the Arabidopsis root mycobiome.</title>
        <authorList>
            <person name="Mesny F."/>
            <person name="Miyauchi S."/>
            <person name="Thiergart T."/>
            <person name="Pickel B."/>
            <person name="Atanasova L."/>
            <person name="Karlsson M."/>
            <person name="Huettel B."/>
            <person name="Barry K.W."/>
            <person name="Haridas S."/>
            <person name="Chen C."/>
            <person name="Bauer D."/>
            <person name="Andreopoulos W."/>
            <person name="Pangilinan J."/>
            <person name="LaButti K."/>
            <person name="Riley R."/>
            <person name="Lipzen A."/>
            <person name="Clum A."/>
            <person name="Drula E."/>
            <person name="Henrissat B."/>
            <person name="Kohler A."/>
            <person name="Grigoriev I.V."/>
            <person name="Martin F.M."/>
            <person name="Hacquard S."/>
        </authorList>
    </citation>
    <scope>NUCLEOTIDE SEQUENCE</scope>
    <source>
        <strain evidence="2">MPI-CAGE-CH-0230</strain>
    </source>
</reference>
<evidence type="ECO:0000256" key="1">
    <source>
        <dbReference type="SAM" id="MobiDB-lite"/>
    </source>
</evidence>
<dbReference type="Pfam" id="PF11312">
    <property type="entry name" value="Methyltransf_34"/>
    <property type="match status" value="2"/>
</dbReference>
<dbReference type="OrthoDB" id="6419443at2759"/>
<comment type="caution">
    <text evidence="2">The sequence shown here is derived from an EMBL/GenBank/DDBJ whole genome shotgun (WGS) entry which is preliminary data.</text>
</comment>
<evidence type="ECO:0000313" key="2">
    <source>
        <dbReference type="EMBL" id="KAH7026190.1"/>
    </source>
</evidence>
<feature type="region of interest" description="Disordered" evidence="1">
    <location>
        <begin position="48"/>
        <end position="67"/>
    </location>
</feature>
<feature type="region of interest" description="Disordered" evidence="1">
    <location>
        <begin position="74"/>
        <end position="116"/>
    </location>
</feature>
<feature type="compositionally biased region" description="Polar residues" evidence="1">
    <location>
        <begin position="48"/>
        <end position="65"/>
    </location>
</feature>
<feature type="region of interest" description="Disordered" evidence="1">
    <location>
        <begin position="479"/>
        <end position="557"/>
    </location>
</feature>
<feature type="region of interest" description="Disordered" evidence="1">
    <location>
        <begin position="199"/>
        <end position="229"/>
    </location>
</feature>
<dbReference type="InterPro" id="IPR021463">
    <property type="entry name" value="Methyltransf_34"/>
</dbReference>
<protein>
    <recommendedName>
        <fullName evidence="4">25S rRNA (Uridine(2843)-N(3))-methyltransferase</fullName>
    </recommendedName>
</protein>
<proteinExistence type="predicted"/>
<dbReference type="EMBL" id="JAGTJQ010000008">
    <property type="protein sequence ID" value="KAH7026190.1"/>
    <property type="molecule type" value="Genomic_DNA"/>
</dbReference>
<feature type="compositionally biased region" description="Acidic residues" evidence="1">
    <location>
        <begin position="209"/>
        <end position="218"/>
    </location>
</feature>
<evidence type="ECO:0008006" key="4">
    <source>
        <dbReference type="Google" id="ProtNLM"/>
    </source>
</evidence>
<accession>A0A9P8XYS8</accession>
<keyword evidence="3" id="KW-1185">Reference proteome</keyword>
<feature type="compositionally biased region" description="Basic and acidic residues" evidence="1">
    <location>
        <begin position="482"/>
        <end position="498"/>
    </location>
</feature>
<sequence length="600" mass="65690">MHPQKTMTGFVEGHFRRRFCWAVSSTTKSIQLSVKDHPGKALKLLGTSGKTWTESMPPKQASSTQRRIKITASKQIRNRSRRQRQEKAAVGNDDGGSGTDTEGGDDDAVDSAAVQDEQRHQQRLLDIFRDSFRANLEDDGFTTVLQEIKQALYEREFERAFAEPRNLEVYAARWSPTRALCYARIFDEIRDELEGMLQGTLGEPHESSDEAEDDAAAEEDQKNNTAYDDDTADAGLAAQAQNLDITNDGQVDEGDENSTAPGSLPLRLLAIGGGAAELVAFASHVSRLPADQSGHATLLDVGPWGEVVQTLHKQVTTPPVLSKYANAAAKAANAALITPAERFSSSFVHKDVLDVASSAADLQQLLAHNVGPDIQGPHSPAAEVAEQTPQSVAPLPTSTPVKTTAQPLLITLLFTLNELYTTSGIGKTTKFLRNLTAVVVPGTLLLVVDSPGSYSEASVGKEGAKKKYPMQWLLDHTLLHSSQERSRRTVKDKEKEVGVETTPLQQQKTRGVGGEEEKPQEPQSIPSSEGPAADETNEDAGGGPAREERREADEAKKVGITWEKIEEHSHDSVWFRMPEGLRYPIPLENMRYQMHMYRAV</sequence>
<dbReference type="Proteomes" id="UP000756346">
    <property type="component" value="Unassembled WGS sequence"/>
</dbReference>
<dbReference type="GeneID" id="70184340"/>
<dbReference type="RefSeq" id="XP_046009407.1">
    <property type="nucleotide sequence ID" value="XM_046154794.1"/>
</dbReference>
<gene>
    <name evidence="2" type="ORF">B0I36DRAFT_330072</name>
</gene>
<name>A0A9P8XYS8_9PEZI</name>
<feature type="compositionally biased region" description="Basic and acidic residues" evidence="1">
    <location>
        <begin position="545"/>
        <end position="557"/>
    </location>
</feature>
<evidence type="ECO:0000313" key="3">
    <source>
        <dbReference type="Proteomes" id="UP000756346"/>
    </source>
</evidence>
<organism evidence="2 3">
    <name type="scientific">Microdochium trichocladiopsis</name>
    <dbReference type="NCBI Taxonomy" id="1682393"/>
    <lineage>
        <taxon>Eukaryota</taxon>
        <taxon>Fungi</taxon>
        <taxon>Dikarya</taxon>
        <taxon>Ascomycota</taxon>
        <taxon>Pezizomycotina</taxon>
        <taxon>Sordariomycetes</taxon>
        <taxon>Xylariomycetidae</taxon>
        <taxon>Xylariales</taxon>
        <taxon>Microdochiaceae</taxon>
        <taxon>Microdochium</taxon>
    </lineage>
</organism>